<reference evidence="1" key="1">
    <citation type="submission" date="2019-07" db="EMBL/GenBank/DDBJ databases">
        <title>Annotation for the trematode Paragonimus miyazaki's.</title>
        <authorList>
            <person name="Choi Y.-J."/>
        </authorList>
    </citation>
    <scope>NUCLEOTIDE SEQUENCE</scope>
    <source>
        <strain evidence="1">Japan</strain>
    </source>
</reference>
<sequence length="107" mass="12384">MKLLPKEICTQNVNPHHCLCAALCGPSTRHIPLPQAQTTLLDRLVHLKTKIPSGFSEINKVENYCKLRLMKFRGYLLRRNTRYKYSPLVLRNSAILRHSSDQICRVI</sequence>
<evidence type="ECO:0000313" key="2">
    <source>
        <dbReference type="Proteomes" id="UP000822476"/>
    </source>
</evidence>
<gene>
    <name evidence="1" type="ORF">EG68_05611</name>
</gene>
<keyword evidence="2" id="KW-1185">Reference proteome</keyword>
<name>A0A8S9YA56_9TREM</name>
<dbReference type="Proteomes" id="UP000822476">
    <property type="component" value="Unassembled WGS sequence"/>
</dbReference>
<evidence type="ECO:0000313" key="1">
    <source>
        <dbReference type="EMBL" id="KAF7231873.1"/>
    </source>
</evidence>
<dbReference type="AlphaFoldDB" id="A0A8S9YA56"/>
<comment type="caution">
    <text evidence="1">The sequence shown here is derived from an EMBL/GenBank/DDBJ whole genome shotgun (WGS) entry which is preliminary data.</text>
</comment>
<organism evidence="1 2">
    <name type="scientific">Paragonimus skrjabini miyazakii</name>
    <dbReference type="NCBI Taxonomy" id="59628"/>
    <lineage>
        <taxon>Eukaryota</taxon>
        <taxon>Metazoa</taxon>
        <taxon>Spiralia</taxon>
        <taxon>Lophotrochozoa</taxon>
        <taxon>Platyhelminthes</taxon>
        <taxon>Trematoda</taxon>
        <taxon>Digenea</taxon>
        <taxon>Plagiorchiida</taxon>
        <taxon>Troglotremata</taxon>
        <taxon>Troglotrematidae</taxon>
        <taxon>Paragonimus</taxon>
    </lineage>
</organism>
<dbReference type="EMBL" id="JTDE01022256">
    <property type="protein sequence ID" value="KAF7231873.1"/>
    <property type="molecule type" value="Genomic_DNA"/>
</dbReference>
<proteinExistence type="predicted"/>
<protein>
    <submittedName>
        <fullName evidence="1">Uncharacterized protein</fullName>
    </submittedName>
</protein>
<accession>A0A8S9YA56</accession>